<evidence type="ECO:0000256" key="1">
    <source>
        <dbReference type="SAM" id="Phobius"/>
    </source>
</evidence>
<dbReference type="AlphaFoldDB" id="A0AA86P4J3"/>
<dbReference type="EMBL" id="CATOUU010000495">
    <property type="protein sequence ID" value="CAI9931666.1"/>
    <property type="molecule type" value="Genomic_DNA"/>
</dbReference>
<evidence type="ECO:0000313" key="5">
    <source>
        <dbReference type="Proteomes" id="UP001642409"/>
    </source>
</evidence>
<keyword evidence="1 3" id="KW-0812">Transmembrane</keyword>
<accession>A0AA86P4J3</accession>
<keyword evidence="1" id="KW-1133">Transmembrane helix</keyword>
<sequence length="707" mass="81877">MTKTQQKKLNEQEIKKEYATIQNLYKFTFWNFIMVLISIADYICFAIVQNDFYNLNLTYVIAGISFIQVVDYVVMVHKNNKCNISYVDVNFILYTVVIVSIVICIVCSCLAYFDTMFTAKQAQLFKFSASVFHRGLIKTVRQTEKQKSVIQKISNKQAFTIYLRDFITQVVLSFYKLLCFILFFAGMFMYTSGFDTLSIFYFLIVTLSTVGYGDITFTGIYGRLIMITFIISAIIFVPAEVTLIVKNIRVVTHNLRVKRNIANGVVIIGKFDKGVAEFMRSRTPIQQAIVYIVVEAGATQSFKNEASNIIYYQMKQFDIEKFVEWNIHQAQQIIIFSKDYVEEGDQETINYAQQIISITNNIVELKLVFNTVQYYKIAMNIFHESTNCKLYCFYDYFGLIVSTSINNFGFSTLLLNLLGNFDDSAHPLFNWYLYEEHENTNTRQYYQASLQYKLGLTTAPYQRNIGGNYTVSSHQSHPQGVEPDSEILSELSQQQIHSVGIIALRGTPEIFLRSIIQYLKQQVFVFQEELLIESQQNVTVQMFQMDKIEHLMGLKTVDVIVCILPPGEQKQSNAYFIQQYLKEFNQSIVISELYPVDFQEAELNLKFRTGQFIPLLKAQYIASLCNNTNQVELSQKYMLDIFHNQIQLRLFKANRNVQIEQIANRNKILYINYNNTIVAFPENILLTNNDYICLTSAKQVSQDLNGD</sequence>
<evidence type="ECO:0000313" key="4">
    <source>
        <dbReference type="EMBL" id="CAL6039441.1"/>
    </source>
</evidence>
<dbReference type="Proteomes" id="UP001642409">
    <property type="component" value="Unassembled WGS sequence"/>
</dbReference>
<dbReference type="EMBL" id="CAXDID020000142">
    <property type="protein sequence ID" value="CAL6039441.1"/>
    <property type="molecule type" value="Genomic_DNA"/>
</dbReference>
<evidence type="ECO:0000259" key="2">
    <source>
        <dbReference type="Pfam" id="PF07885"/>
    </source>
</evidence>
<keyword evidence="5" id="KW-1185">Reference proteome</keyword>
<feature type="transmembrane region" description="Helical" evidence="1">
    <location>
        <begin position="174"/>
        <end position="193"/>
    </location>
</feature>
<dbReference type="InterPro" id="IPR013099">
    <property type="entry name" value="K_chnl_dom"/>
</dbReference>
<reference evidence="3" key="1">
    <citation type="submission" date="2023-06" db="EMBL/GenBank/DDBJ databases">
        <authorList>
            <person name="Kurt Z."/>
        </authorList>
    </citation>
    <scope>NUCLEOTIDE SEQUENCE</scope>
</reference>
<protein>
    <submittedName>
        <fullName evidence="3">Ion transport 2 and transmembrane domain-containing protein</fullName>
    </submittedName>
    <submittedName>
        <fullName evidence="4">Ion_transport 2 and transmembrane domain-containing protein</fullName>
    </submittedName>
</protein>
<name>A0AA86P4J3_9EUKA</name>
<reference evidence="4 5" key="2">
    <citation type="submission" date="2024-07" db="EMBL/GenBank/DDBJ databases">
        <authorList>
            <person name="Akdeniz Z."/>
        </authorList>
    </citation>
    <scope>NUCLEOTIDE SEQUENCE [LARGE SCALE GENOMIC DNA]</scope>
</reference>
<feature type="transmembrane region" description="Helical" evidence="1">
    <location>
        <begin position="224"/>
        <end position="245"/>
    </location>
</feature>
<evidence type="ECO:0000313" key="3">
    <source>
        <dbReference type="EMBL" id="CAI9931666.1"/>
    </source>
</evidence>
<keyword evidence="1" id="KW-0472">Membrane</keyword>
<gene>
    <name evidence="3" type="ORF">HINF_LOCUS19311</name>
    <name evidence="4" type="ORF">HINF_LOCUS37858</name>
</gene>
<feature type="transmembrane region" description="Helical" evidence="1">
    <location>
        <begin position="27"/>
        <end position="48"/>
    </location>
</feature>
<dbReference type="Gene3D" id="1.10.287.70">
    <property type="match status" value="1"/>
</dbReference>
<feature type="domain" description="Potassium channel" evidence="2">
    <location>
        <begin position="177"/>
        <end position="247"/>
    </location>
</feature>
<proteinExistence type="predicted"/>
<feature type="transmembrane region" description="Helical" evidence="1">
    <location>
        <begin position="199"/>
        <end position="217"/>
    </location>
</feature>
<dbReference type="SUPFAM" id="SSF81324">
    <property type="entry name" value="Voltage-gated potassium channels"/>
    <property type="match status" value="1"/>
</dbReference>
<dbReference type="Pfam" id="PF07885">
    <property type="entry name" value="Ion_trans_2"/>
    <property type="match status" value="1"/>
</dbReference>
<comment type="caution">
    <text evidence="3">The sequence shown here is derived from an EMBL/GenBank/DDBJ whole genome shotgun (WGS) entry which is preliminary data.</text>
</comment>
<feature type="transmembrane region" description="Helical" evidence="1">
    <location>
        <begin position="91"/>
        <end position="113"/>
    </location>
</feature>
<organism evidence="3">
    <name type="scientific">Hexamita inflata</name>
    <dbReference type="NCBI Taxonomy" id="28002"/>
    <lineage>
        <taxon>Eukaryota</taxon>
        <taxon>Metamonada</taxon>
        <taxon>Diplomonadida</taxon>
        <taxon>Hexamitidae</taxon>
        <taxon>Hexamitinae</taxon>
        <taxon>Hexamita</taxon>
    </lineage>
</organism>